<proteinExistence type="predicted"/>
<evidence type="ECO:0000313" key="4">
    <source>
        <dbReference type="EMBL" id="MDN7568233.1"/>
    </source>
</evidence>
<dbReference type="InterPro" id="IPR011646">
    <property type="entry name" value="KAP_P-loop"/>
</dbReference>
<feature type="domain" description="Orc1-like AAA ATPase" evidence="3">
    <location>
        <begin position="210"/>
        <end position="265"/>
    </location>
</feature>
<evidence type="ECO:0000259" key="3">
    <source>
        <dbReference type="Pfam" id="PF13191"/>
    </source>
</evidence>
<evidence type="ECO:0000313" key="5">
    <source>
        <dbReference type="Proteomes" id="UP001172109"/>
    </source>
</evidence>
<dbReference type="RefSeq" id="WP_137910151.1">
    <property type="nucleotide sequence ID" value="NZ_CADEUY010000006.1"/>
</dbReference>
<dbReference type="Gene3D" id="3.40.50.300">
    <property type="entry name" value="P-loop containing nucleotide triphosphate hydrolases"/>
    <property type="match status" value="1"/>
</dbReference>
<dbReference type="AlphaFoldDB" id="A0AAP4R683"/>
<protein>
    <submittedName>
        <fullName evidence="4">ATP-binding protein</fullName>
    </submittedName>
</protein>
<keyword evidence="4" id="KW-0547">Nucleotide-binding</keyword>
<sequence length="789" mass="90713">MYISEKQSHKLDGAVKGFEVALRSFVSFIMVEAFPSEAKFISALNSVSITPSLIYSKRFAGKLDNIKKNASSIYKALQDCSSSISTGKFDNQVPYVSETIDLLLLFFNSLFEKQGLTKEFSSVEEFHYSCALFHKIRNNLSHPASKPTTIPDAAKVANFVENVTIALDGKFFWYATKERLREAIREYKEVTDGADVLHNLESATSTHTDLLCRDSEIGELYSSLLGSDIRQRLAGSVLLYGYGGVGKTAITTEFLYRLLRDKKDGKYSDVEYLLFFSSKDEYLRSSNSTGEFYIDSARPEFSTFDDLASAICKRLKLDSVHQIAEKYQRGIIAIDNIENINSDEQKKIFAFVKSLPRNVQFIITSRNEEQCEEKIHIREFKKDDVGISFVENIVESEGFNVSLTRAMAESLLETSKGNALIIVQALNGLHNNVITFAQLTQSLESMRSKNSEMVANFMYKNTFDAALRYLSESGYPVDDVMCIISLYDERIELYSISRLAKIEVSDAEKMCNFLLERLILTKSGEYYELNEFAKRFVLIKLLPDRFELSNLRDKIKQHKDRMRKKLEQLETTLDANSALHKNVNEWQPRNYIDKIVIAELFSIYGEAVVCVRRGDKLEFERYIRDLNEHSLITNHPYVALQKARLLKSGIWKFYKGNVNVLDQIQRAYEEALESIEYDYRYLIGTAAHASLSMFLGVFLCADRKDYGRAIRFLEYAKSIFDQTQVQKPWFISCNYLSISYDERYRQTNDRAYFVHLSRVAKQVSASKKKAANASFDIEKYLKQFKDYIQ</sequence>
<dbReference type="InterPro" id="IPR027417">
    <property type="entry name" value="P-loop_NTPase"/>
</dbReference>
<name>A0AAP4R683_9BURK</name>
<comment type="caution">
    <text evidence="4">The sequence shown here is derived from an EMBL/GenBank/DDBJ whole genome shotgun (WGS) entry which is preliminary data.</text>
</comment>
<gene>
    <name evidence="4" type="ORF">QZM56_27340</name>
</gene>
<accession>A0AAP4R683</accession>
<evidence type="ECO:0000256" key="1">
    <source>
        <dbReference type="SAM" id="Coils"/>
    </source>
</evidence>
<dbReference type="InterPro" id="IPR041664">
    <property type="entry name" value="AAA_16"/>
</dbReference>
<feature type="coiled-coil region" evidence="1">
    <location>
        <begin position="548"/>
        <end position="579"/>
    </location>
</feature>
<keyword evidence="4" id="KW-0067">ATP-binding</keyword>
<dbReference type="SUPFAM" id="SSF52540">
    <property type="entry name" value="P-loop containing nucleoside triphosphate hydrolases"/>
    <property type="match status" value="1"/>
</dbReference>
<keyword evidence="1" id="KW-0175">Coiled coil</keyword>
<dbReference type="Pfam" id="PF07693">
    <property type="entry name" value="KAP_NTPase"/>
    <property type="match status" value="1"/>
</dbReference>
<organism evidence="4 5">
    <name type="scientific">Burkholderia contaminans</name>
    <dbReference type="NCBI Taxonomy" id="488447"/>
    <lineage>
        <taxon>Bacteria</taxon>
        <taxon>Pseudomonadati</taxon>
        <taxon>Pseudomonadota</taxon>
        <taxon>Betaproteobacteria</taxon>
        <taxon>Burkholderiales</taxon>
        <taxon>Burkholderiaceae</taxon>
        <taxon>Burkholderia</taxon>
        <taxon>Burkholderia cepacia complex</taxon>
    </lineage>
</organism>
<dbReference type="GO" id="GO:0005524">
    <property type="term" value="F:ATP binding"/>
    <property type="evidence" value="ECO:0007669"/>
    <property type="project" value="UniProtKB-KW"/>
</dbReference>
<dbReference type="Pfam" id="PF13191">
    <property type="entry name" value="AAA_16"/>
    <property type="match status" value="1"/>
</dbReference>
<evidence type="ECO:0000259" key="2">
    <source>
        <dbReference type="Pfam" id="PF07693"/>
    </source>
</evidence>
<dbReference type="Proteomes" id="UP001172109">
    <property type="component" value="Unassembled WGS sequence"/>
</dbReference>
<feature type="domain" description="KAP NTPase" evidence="2">
    <location>
        <begin position="316"/>
        <end position="395"/>
    </location>
</feature>
<reference evidence="4" key="1">
    <citation type="submission" date="2023-07" db="EMBL/GenBank/DDBJ databases">
        <title>A collection of bacterial strains from the Burkholderia cepacia Research Laboratory and Repository.</title>
        <authorList>
            <person name="Lipuma J."/>
            <person name="Spilker T."/>
            <person name="Caverly L."/>
        </authorList>
    </citation>
    <scope>NUCLEOTIDE SEQUENCE</scope>
    <source>
        <strain evidence="4">AU44979</strain>
    </source>
</reference>
<dbReference type="EMBL" id="JAUJQS010000024">
    <property type="protein sequence ID" value="MDN7568233.1"/>
    <property type="molecule type" value="Genomic_DNA"/>
</dbReference>